<name>A0A2S8H3U0_9PSED</name>
<dbReference type="SUPFAM" id="SSF53383">
    <property type="entry name" value="PLP-dependent transferases"/>
    <property type="match status" value="1"/>
</dbReference>
<dbReference type="AlphaFoldDB" id="A0A2S8H3U0"/>
<organism evidence="3 4">
    <name type="scientific">Pseudomonas frederiksbergensis</name>
    <dbReference type="NCBI Taxonomy" id="104087"/>
    <lineage>
        <taxon>Bacteria</taxon>
        <taxon>Pseudomonadati</taxon>
        <taxon>Pseudomonadota</taxon>
        <taxon>Gammaproteobacteria</taxon>
        <taxon>Pseudomonadales</taxon>
        <taxon>Pseudomonadaceae</taxon>
        <taxon>Pseudomonas</taxon>
    </lineage>
</organism>
<proteinExistence type="inferred from homology"/>
<feature type="domain" description="Aminotransferase class I/classII large" evidence="2">
    <location>
        <begin position="56"/>
        <end position="354"/>
    </location>
</feature>
<dbReference type="InterPro" id="IPR015421">
    <property type="entry name" value="PyrdxlP-dep_Trfase_major"/>
</dbReference>
<keyword evidence="1 3" id="KW-0032">Aminotransferase</keyword>
<dbReference type="Pfam" id="PF00155">
    <property type="entry name" value="Aminotran_1_2"/>
    <property type="match status" value="1"/>
</dbReference>
<comment type="cofactor">
    <cofactor evidence="1">
        <name>pyridoxal 5'-phosphate</name>
        <dbReference type="ChEBI" id="CHEBI:597326"/>
    </cofactor>
</comment>
<dbReference type="PANTHER" id="PTHR43510:SF1">
    <property type="entry name" value="AMINOTRANSFERASE FUNCTION, HYPOTHETICAL (EUROFUNG)"/>
    <property type="match status" value="1"/>
</dbReference>
<evidence type="ECO:0000313" key="3">
    <source>
        <dbReference type="EMBL" id="PQO96402.1"/>
    </source>
</evidence>
<dbReference type="PANTHER" id="PTHR43510">
    <property type="entry name" value="AMINOTRANSFERASE FUNCTION, HYPOTHETICAL (EUROFUNG)"/>
    <property type="match status" value="1"/>
</dbReference>
<dbReference type="EMBL" id="PUIN01000024">
    <property type="protein sequence ID" value="PQO96402.1"/>
    <property type="molecule type" value="Genomic_DNA"/>
</dbReference>
<comment type="caution">
    <text evidence="3">The sequence shown here is derived from an EMBL/GenBank/DDBJ whole genome shotgun (WGS) entry which is preliminary data.</text>
</comment>
<sequence length="372" mass="41122">MKIKEFGVEIWMNAYENECKYNLAETCVESLTIEQLLEMAGKKDSILDELLPLKMTYGAIEGSDRLRNNVAALYSKQSKDNVIITHGAIGANALVYETLVEPGDHVISVAPTYQQHYSIPESYGADVSILKLREENAFLPDLEELNALVRSNTKVIAINNPNNPTGSLMDQAMLEQIVAIARSAGAYLLSDEVYRGIDQDGDGFTVSVADLYEKGISTASMSKAFSLAGLRLGWIVAPTDLIHRVTIHRDYNTISVGMLDDHFACIALENKDKILARNKSITRTNLEYLDQWIANEPKVSFVKPKSGTTALLKIDVDLSSRELCVKLLENKGVMFTPGSALDIEGYVRIGYANNLSVLKEGLEKVSEFLAEF</sequence>
<reference evidence="3 4" key="1">
    <citation type="submission" date="2018-02" db="EMBL/GenBank/DDBJ databases">
        <title>Draft genome sequencing of Pseudomonas frederiksbergensis 11-D3.</title>
        <authorList>
            <person name="Zheng B.-X."/>
        </authorList>
    </citation>
    <scope>NUCLEOTIDE SEQUENCE [LARGE SCALE GENOMIC DNA]</scope>
    <source>
        <strain evidence="3 4">11-D3</strain>
    </source>
</reference>
<dbReference type="Gene3D" id="3.40.640.10">
    <property type="entry name" value="Type I PLP-dependent aspartate aminotransferase-like (Major domain)"/>
    <property type="match status" value="1"/>
</dbReference>
<evidence type="ECO:0000259" key="2">
    <source>
        <dbReference type="Pfam" id="PF00155"/>
    </source>
</evidence>
<dbReference type="GO" id="GO:0008483">
    <property type="term" value="F:transaminase activity"/>
    <property type="evidence" value="ECO:0007669"/>
    <property type="project" value="UniProtKB-KW"/>
</dbReference>
<dbReference type="RefSeq" id="WP_105348948.1">
    <property type="nucleotide sequence ID" value="NZ_PUIN01000024.1"/>
</dbReference>
<dbReference type="InterPro" id="IPR004838">
    <property type="entry name" value="NHTrfase_class1_PyrdxlP-BS"/>
</dbReference>
<evidence type="ECO:0000256" key="1">
    <source>
        <dbReference type="RuleBase" id="RU000481"/>
    </source>
</evidence>
<dbReference type="InterPro" id="IPR015424">
    <property type="entry name" value="PyrdxlP-dep_Trfase"/>
</dbReference>
<protein>
    <recommendedName>
        <fullName evidence="1">Aminotransferase</fullName>
        <ecNumber evidence="1">2.6.1.-</ecNumber>
    </recommendedName>
</protein>
<accession>A0A2S8H3U0</accession>
<dbReference type="GO" id="GO:0030170">
    <property type="term" value="F:pyridoxal phosphate binding"/>
    <property type="evidence" value="ECO:0007669"/>
    <property type="project" value="InterPro"/>
</dbReference>
<dbReference type="CDD" id="cd00609">
    <property type="entry name" value="AAT_like"/>
    <property type="match status" value="1"/>
</dbReference>
<gene>
    <name evidence="3" type="ORF">C5612_30380</name>
</gene>
<dbReference type="InterPro" id="IPR004839">
    <property type="entry name" value="Aminotransferase_I/II_large"/>
</dbReference>
<dbReference type="Proteomes" id="UP000239687">
    <property type="component" value="Unassembled WGS sequence"/>
</dbReference>
<dbReference type="NCBIfam" id="NF005593">
    <property type="entry name" value="PRK07324.1"/>
    <property type="match status" value="1"/>
</dbReference>
<dbReference type="Gene3D" id="3.90.1150.10">
    <property type="entry name" value="Aspartate Aminotransferase, domain 1"/>
    <property type="match status" value="1"/>
</dbReference>
<dbReference type="EC" id="2.6.1.-" evidence="1"/>
<comment type="similarity">
    <text evidence="1">Belongs to the class-I pyridoxal-phosphate-dependent aminotransferase family.</text>
</comment>
<dbReference type="PROSITE" id="PS00105">
    <property type="entry name" value="AA_TRANSFER_CLASS_1"/>
    <property type="match status" value="1"/>
</dbReference>
<keyword evidence="1 3" id="KW-0808">Transferase</keyword>
<evidence type="ECO:0000313" key="4">
    <source>
        <dbReference type="Proteomes" id="UP000239687"/>
    </source>
</evidence>
<dbReference type="InterPro" id="IPR015422">
    <property type="entry name" value="PyrdxlP-dep_Trfase_small"/>
</dbReference>